<accession>A5AEW5</accession>
<evidence type="ECO:0000313" key="4">
    <source>
        <dbReference type="EMBL" id="CAN71209.1"/>
    </source>
</evidence>
<evidence type="ECO:0000256" key="2">
    <source>
        <dbReference type="ARBA" id="ARBA00022737"/>
    </source>
</evidence>
<proteinExistence type="inferred from homology"/>
<dbReference type="OrthoDB" id="185373at2759"/>
<dbReference type="Gene3D" id="1.25.40.10">
    <property type="entry name" value="Tetratricopeptide repeat domain"/>
    <property type="match status" value="1"/>
</dbReference>
<comment type="similarity">
    <text evidence="1">Belongs to the PPR family. P subfamily.</text>
</comment>
<dbReference type="Pfam" id="PF01535">
    <property type="entry name" value="PPR"/>
    <property type="match status" value="2"/>
</dbReference>
<dbReference type="PANTHER" id="PTHR47447:SF17">
    <property type="entry name" value="OS12G0638900 PROTEIN"/>
    <property type="match status" value="1"/>
</dbReference>
<dbReference type="ExpressionAtlas" id="A5AEW5">
    <property type="expression patterns" value="baseline"/>
</dbReference>
<protein>
    <recommendedName>
        <fullName evidence="5">Pentatricopeptide repeat-containing protein</fullName>
    </recommendedName>
</protein>
<evidence type="ECO:0000256" key="3">
    <source>
        <dbReference type="PROSITE-ProRule" id="PRU00708"/>
    </source>
</evidence>
<feature type="repeat" description="PPR" evidence="3">
    <location>
        <begin position="9"/>
        <end position="43"/>
    </location>
</feature>
<dbReference type="PANTHER" id="PTHR47447">
    <property type="entry name" value="OS03G0856100 PROTEIN"/>
    <property type="match status" value="1"/>
</dbReference>
<sequence length="109" mass="12403">MKRKKVVPDRVSYTSVISAYSKAGDFETCMRFYHEFRMNGGVIDRVIAGIMVGIFSKSGRVDELVKLLQDMKTEGTGLDERLYRSALNALRDAGLQMQARWLQESFDTT</sequence>
<reference evidence="4" key="1">
    <citation type="journal article" date="2007" name="PLoS ONE">
        <title>The first genome sequence of an elite grapevine cultivar (Pinot noir Vitis vinifera L.): coping with a highly heterozygous genome.</title>
        <authorList>
            <person name="Velasco R."/>
            <person name="Zharkikh A."/>
            <person name="Troggio M."/>
            <person name="Cartwright D.A."/>
            <person name="Cestaro A."/>
            <person name="Pruss D."/>
            <person name="Pindo M."/>
            <person name="FitzGerald L.M."/>
            <person name="Vezzulli S."/>
            <person name="Reid J."/>
            <person name="Malacarne G."/>
            <person name="Iliev D."/>
            <person name="Coppola G."/>
            <person name="Wardell B."/>
            <person name="Micheletti D."/>
            <person name="Macalma T."/>
            <person name="Facci M."/>
            <person name="Mitchell J.T."/>
            <person name="Perazzolli M."/>
            <person name="Eldredge G."/>
            <person name="Gatto P."/>
            <person name="Oyzerski R."/>
            <person name="Moretto M."/>
            <person name="Gutin N."/>
            <person name="Stefanini M."/>
            <person name="Chen Y."/>
            <person name="Segala C."/>
            <person name="Davenport C."/>
            <person name="Dematte L."/>
            <person name="Mraz A."/>
            <person name="Battilana J."/>
            <person name="Stormo K."/>
            <person name="Costa F."/>
            <person name="Tao Q."/>
            <person name="Si-Ammour A."/>
            <person name="Harkins T."/>
            <person name="Lackey A."/>
            <person name="Perbost C."/>
            <person name="Taillon B."/>
            <person name="Stella A."/>
            <person name="Solovyev V."/>
            <person name="Fawcett J.A."/>
            <person name="Sterck L."/>
            <person name="Vandepoele K."/>
            <person name="Grando S.M."/>
            <person name="Toppo S."/>
            <person name="Moser C."/>
            <person name="Lanchbury J."/>
            <person name="Bogden R."/>
            <person name="Skolnick M."/>
            <person name="Sgaramella V."/>
            <person name="Bhatnagar S.K."/>
            <person name="Fontana P."/>
            <person name="Gutin A."/>
            <person name="Van de Peer Y."/>
            <person name="Salamini F."/>
            <person name="Viola R."/>
        </authorList>
    </citation>
    <scope>NUCLEOTIDE SEQUENCE</scope>
</reference>
<gene>
    <name evidence="4" type="ORF">VITISV_030057</name>
</gene>
<keyword evidence="2" id="KW-0677">Repeat</keyword>
<dbReference type="NCBIfam" id="TIGR00756">
    <property type="entry name" value="PPR"/>
    <property type="match status" value="2"/>
</dbReference>
<organism evidence="4">
    <name type="scientific">Vitis vinifera</name>
    <name type="common">Grape</name>
    <dbReference type="NCBI Taxonomy" id="29760"/>
    <lineage>
        <taxon>Eukaryota</taxon>
        <taxon>Viridiplantae</taxon>
        <taxon>Streptophyta</taxon>
        <taxon>Embryophyta</taxon>
        <taxon>Tracheophyta</taxon>
        <taxon>Spermatophyta</taxon>
        <taxon>Magnoliopsida</taxon>
        <taxon>eudicotyledons</taxon>
        <taxon>Gunneridae</taxon>
        <taxon>Pentapetalae</taxon>
        <taxon>rosids</taxon>
        <taxon>Vitales</taxon>
        <taxon>Vitaceae</taxon>
        <taxon>Viteae</taxon>
        <taxon>Vitis</taxon>
    </lineage>
</organism>
<evidence type="ECO:0008006" key="5">
    <source>
        <dbReference type="Google" id="ProtNLM"/>
    </source>
</evidence>
<dbReference type="PROSITE" id="PS51375">
    <property type="entry name" value="PPR"/>
    <property type="match status" value="1"/>
</dbReference>
<evidence type="ECO:0000256" key="1">
    <source>
        <dbReference type="ARBA" id="ARBA00007626"/>
    </source>
</evidence>
<dbReference type="InterPro" id="IPR002885">
    <property type="entry name" value="PPR_rpt"/>
</dbReference>
<dbReference type="AlphaFoldDB" id="A5AEW5"/>
<dbReference type="InterPro" id="IPR011990">
    <property type="entry name" value="TPR-like_helical_dom_sf"/>
</dbReference>
<dbReference type="EMBL" id="AM424902">
    <property type="protein sequence ID" value="CAN71209.1"/>
    <property type="molecule type" value="Genomic_DNA"/>
</dbReference>
<name>A5AEW5_VITVI</name>